<keyword evidence="2" id="KW-1185">Reference proteome</keyword>
<evidence type="ECO:0000313" key="2">
    <source>
        <dbReference type="Proteomes" id="UP000186817"/>
    </source>
</evidence>
<dbReference type="Proteomes" id="UP000186817">
    <property type="component" value="Unassembled WGS sequence"/>
</dbReference>
<accession>A0A1Q9C8G0</accession>
<dbReference type="AlphaFoldDB" id="A0A1Q9C8G0"/>
<protein>
    <submittedName>
        <fullName evidence="1">Uncharacterized protein</fullName>
    </submittedName>
</protein>
<sequence>MKDERNRRNGQAEAALVADSDAAGCGIALGKHIFLPSITLRNMQTFLIGASSKVDQHGLGLHGHDASTVLEEQRRFWVVPSWFFVFVDAFTAFTCSAWLKEFPIFCETVPGKCGYTGAIAKP</sequence>
<name>A0A1Q9C8G0_SYMMI</name>
<reference evidence="1 2" key="1">
    <citation type="submission" date="2016-02" db="EMBL/GenBank/DDBJ databases">
        <title>Genome analysis of coral dinoflagellate symbionts highlights evolutionary adaptations to a symbiotic lifestyle.</title>
        <authorList>
            <person name="Aranda M."/>
            <person name="Li Y."/>
            <person name="Liew Y.J."/>
            <person name="Baumgarten S."/>
            <person name="Simakov O."/>
            <person name="Wilson M."/>
            <person name="Piel J."/>
            <person name="Ashoor H."/>
            <person name="Bougouffa S."/>
            <person name="Bajic V.B."/>
            <person name="Ryu T."/>
            <person name="Ravasi T."/>
            <person name="Bayer T."/>
            <person name="Micklem G."/>
            <person name="Kim H."/>
            <person name="Bhak J."/>
            <person name="Lajeunesse T.C."/>
            <person name="Voolstra C.R."/>
        </authorList>
    </citation>
    <scope>NUCLEOTIDE SEQUENCE [LARGE SCALE GENOMIC DNA]</scope>
    <source>
        <strain evidence="1 2">CCMP2467</strain>
    </source>
</reference>
<gene>
    <name evidence="1" type="ORF">AK812_SmicGene40538</name>
</gene>
<evidence type="ECO:0000313" key="1">
    <source>
        <dbReference type="EMBL" id="OLP79191.1"/>
    </source>
</evidence>
<dbReference type="EMBL" id="LSRX01001513">
    <property type="protein sequence ID" value="OLP79191.1"/>
    <property type="molecule type" value="Genomic_DNA"/>
</dbReference>
<comment type="caution">
    <text evidence="1">The sequence shown here is derived from an EMBL/GenBank/DDBJ whole genome shotgun (WGS) entry which is preliminary data.</text>
</comment>
<organism evidence="1 2">
    <name type="scientific">Symbiodinium microadriaticum</name>
    <name type="common">Dinoflagellate</name>
    <name type="synonym">Zooxanthella microadriatica</name>
    <dbReference type="NCBI Taxonomy" id="2951"/>
    <lineage>
        <taxon>Eukaryota</taxon>
        <taxon>Sar</taxon>
        <taxon>Alveolata</taxon>
        <taxon>Dinophyceae</taxon>
        <taxon>Suessiales</taxon>
        <taxon>Symbiodiniaceae</taxon>
        <taxon>Symbiodinium</taxon>
    </lineage>
</organism>
<proteinExistence type="predicted"/>